<evidence type="ECO:0000313" key="3">
    <source>
        <dbReference type="Proteomes" id="UP000295391"/>
    </source>
</evidence>
<dbReference type="PANTHER" id="PTHR43610">
    <property type="entry name" value="BLL6696 PROTEIN"/>
    <property type="match status" value="1"/>
</dbReference>
<dbReference type="OrthoDB" id="5295305at2"/>
<dbReference type="Proteomes" id="UP000295391">
    <property type="component" value="Unassembled WGS sequence"/>
</dbReference>
<dbReference type="RefSeq" id="WP_133573419.1">
    <property type="nucleotide sequence ID" value="NZ_SNYR01000003.1"/>
</dbReference>
<accession>A0A4R6VG02</accession>
<dbReference type="InterPro" id="IPR016181">
    <property type="entry name" value="Acyl_CoA_acyltransferase"/>
</dbReference>
<organism evidence="2 3">
    <name type="scientific">Maritalea mobilis</name>
    <dbReference type="NCBI Taxonomy" id="483324"/>
    <lineage>
        <taxon>Bacteria</taxon>
        <taxon>Pseudomonadati</taxon>
        <taxon>Pseudomonadota</taxon>
        <taxon>Alphaproteobacteria</taxon>
        <taxon>Hyphomicrobiales</taxon>
        <taxon>Devosiaceae</taxon>
        <taxon>Maritalea</taxon>
    </lineage>
</organism>
<feature type="domain" description="N-acetyltransferase" evidence="1">
    <location>
        <begin position="17"/>
        <end position="154"/>
    </location>
</feature>
<dbReference type="GO" id="GO:0016747">
    <property type="term" value="F:acyltransferase activity, transferring groups other than amino-acyl groups"/>
    <property type="evidence" value="ECO:0007669"/>
    <property type="project" value="InterPro"/>
</dbReference>
<name>A0A4R6VG02_9HYPH</name>
<dbReference type="SUPFAM" id="SSF55729">
    <property type="entry name" value="Acyl-CoA N-acyltransferases (Nat)"/>
    <property type="match status" value="1"/>
</dbReference>
<evidence type="ECO:0000259" key="1">
    <source>
        <dbReference type="Pfam" id="PF13302"/>
    </source>
</evidence>
<protein>
    <submittedName>
        <fullName evidence="2">RimJ/RimL family protein N-acetyltransferase</fullName>
    </submittedName>
</protein>
<comment type="caution">
    <text evidence="2">The sequence shown here is derived from an EMBL/GenBank/DDBJ whole genome shotgun (WGS) entry which is preliminary data.</text>
</comment>
<dbReference type="EMBL" id="SNYR01000003">
    <property type="protein sequence ID" value="TDQ61721.1"/>
    <property type="molecule type" value="Genomic_DNA"/>
</dbReference>
<dbReference type="PANTHER" id="PTHR43610:SF1">
    <property type="entry name" value="N-ACETYLTRANSFERASE DOMAIN-CONTAINING PROTEIN"/>
    <property type="match status" value="1"/>
</dbReference>
<gene>
    <name evidence="2" type="ORF">ATL17_2822</name>
</gene>
<dbReference type="InterPro" id="IPR000182">
    <property type="entry name" value="GNAT_dom"/>
</dbReference>
<evidence type="ECO:0000313" key="2">
    <source>
        <dbReference type="EMBL" id="TDQ61721.1"/>
    </source>
</evidence>
<dbReference type="AlphaFoldDB" id="A0A4R6VG02"/>
<reference evidence="2 3" key="1">
    <citation type="submission" date="2019-03" db="EMBL/GenBank/DDBJ databases">
        <title>Genomic Encyclopedia of Type Strains, Phase III (KMG-III): the genomes of soil and plant-associated and newly described type strains.</title>
        <authorList>
            <person name="Whitman W."/>
        </authorList>
    </citation>
    <scope>NUCLEOTIDE SEQUENCE [LARGE SCALE GENOMIC DNA]</scope>
    <source>
        <strain evidence="2 3">CGMCC 1.7002</strain>
    </source>
</reference>
<keyword evidence="3" id="KW-1185">Reference proteome</keyword>
<dbReference type="Pfam" id="PF13302">
    <property type="entry name" value="Acetyltransf_3"/>
    <property type="match status" value="1"/>
</dbReference>
<proteinExistence type="predicted"/>
<keyword evidence="2" id="KW-0808">Transferase</keyword>
<sequence>MSKWFAPITLEADTAKLVPLSPDHLAELQEASAEGELYKLWYTGVAAPDKMEAEIERRLKMQEEGQIIAFSVVDKRVNKVIGQTTYFRLDKPNHRAEIGATWYAKSAQRSPINTECKMLLLGHAFEDIKVNAVEFRTHHLNHQSRRAIERLGARLDGILRNHVVMPNGTLRDSVIYSILPHEWPAIKTNLQWQLDKPRD</sequence>
<dbReference type="Gene3D" id="3.40.630.30">
    <property type="match status" value="1"/>
</dbReference>